<evidence type="ECO:0000259" key="6">
    <source>
        <dbReference type="Pfam" id="PF02836"/>
    </source>
</evidence>
<proteinExistence type="inferred from homology"/>
<keyword evidence="2 8" id="KW-0378">Hydrolase</keyword>
<feature type="domain" description="Glycosyl hydrolases family 2 sugar binding" evidence="7">
    <location>
        <begin position="99"/>
        <end position="189"/>
    </location>
</feature>
<feature type="region of interest" description="Disordered" evidence="4">
    <location>
        <begin position="1"/>
        <end position="27"/>
    </location>
</feature>
<dbReference type="GO" id="GO:0005975">
    <property type="term" value="P:carbohydrate metabolic process"/>
    <property type="evidence" value="ECO:0007669"/>
    <property type="project" value="InterPro"/>
</dbReference>
<gene>
    <name evidence="8" type="ORF">BL253_18160</name>
</gene>
<feature type="region of interest" description="Disordered" evidence="4">
    <location>
        <begin position="47"/>
        <end position="95"/>
    </location>
</feature>
<feature type="compositionally biased region" description="Basic and acidic residues" evidence="4">
    <location>
        <begin position="63"/>
        <end position="86"/>
    </location>
</feature>
<feature type="domain" description="Glycoside hydrolase family 2 immunoglobulin-like beta-sandwich" evidence="5">
    <location>
        <begin position="268"/>
        <end position="345"/>
    </location>
</feature>
<dbReference type="PANTHER" id="PTHR42732">
    <property type="entry name" value="BETA-GALACTOSIDASE"/>
    <property type="match status" value="1"/>
</dbReference>
<organism evidence="8 9">
    <name type="scientific">Pseudofrankia asymbiotica</name>
    <dbReference type="NCBI Taxonomy" id="1834516"/>
    <lineage>
        <taxon>Bacteria</taxon>
        <taxon>Bacillati</taxon>
        <taxon>Actinomycetota</taxon>
        <taxon>Actinomycetes</taxon>
        <taxon>Frankiales</taxon>
        <taxon>Frankiaceae</taxon>
        <taxon>Pseudofrankia</taxon>
    </lineage>
</organism>
<accession>A0A1V2I8N1</accession>
<evidence type="ECO:0000256" key="4">
    <source>
        <dbReference type="SAM" id="MobiDB-lite"/>
    </source>
</evidence>
<keyword evidence="9" id="KW-1185">Reference proteome</keyword>
<evidence type="ECO:0000256" key="2">
    <source>
        <dbReference type="ARBA" id="ARBA00022801"/>
    </source>
</evidence>
<comment type="caution">
    <text evidence="8">The sequence shown here is derived from an EMBL/GenBank/DDBJ whole genome shotgun (WGS) entry which is preliminary data.</text>
</comment>
<dbReference type="Pfam" id="PF02836">
    <property type="entry name" value="Glyco_hydro_2_C"/>
    <property type="match status" value="1"/>
</dbReference>
<dbReference type="InterPro" id="IPR006102">
    <property type="entry name" value="Ig-like_GH2"/>
</dbReference>
<reference evidence="9" key="1">
    <citation type="submission" date="2016-10" db="EMBL/GenBank/DDBJ databases">
        <title>Frankia sp. NRRL B-16386 Genome sequencing.</title>
        <authorList>
            <person name="Ghodhbane-Gtari F."/>
            <person name="Swanson E."/>
            <person name="Gueddou A."/>
            <person name="Hezbri K."/>
            <person name="Ktari K."/>
            <person name="Nouioui I."/>
            <person name="Morris K."/>
            <person name="Simpson S."/>
            <person name="Abebe-Akele F."/>
            <person name="Thomas K."/>
            <person name="Gtari M."/>
            <person name="Tisa L.S."/>
        </authorList>
    </citation>
    <scope>NUCLEOTIDE SEQUENCE [LARGE SCALE GENOMIC DNA]</scope>
    <source>
        <strain evidence="9">NRRL B-16386</strain>
    </source>
</reference>
<dbReference type="SUPFAM" id="SSF49785">
    <property type="entry name" value="Galactose-binding domain-like"/>
    <property type="match status" value="1"/>
</dbReference>
<dbReference type="InterPro" id="IPR006103">
    <property type="entry name" value="Glyco_hydro_2_cat"/>
</dbReference>
<evidence type="ECO:0000259" key="5">
    <source>
        <dbReference type="Pfam" id="PF00703"/>
    </source>
</evidence>
<evidence type="ECO:0000313" key="8">
    <source>
        <dbReference type="EMBL" id="ONH28773.1"/>
    </source>
</evidence>
<dbReference type="OrthoDB" id="9762066at2"/>
<protein>
    <submittedName>
        <fullName evidence="8">Glycoside hydrolase</fullName>
    </submittedName>
</protein>
<dbReference type="Pfam" id="PF00703">
    <property type="entry name" value="Glyco_hydro_2"/>
    <property type="match status" value="1"/>
</dbReference>
<name>A0A1V2I8N1_9ACTN</name>
<dbReference type="InterPro" id="IPR013783">
    <property type="entry name" value="Ig-like_fold"/>
</dbReference>
<feature type="compositionally biased region" description="Low complexity" evidence="4">
    <location>
        <begin position="51"/>
        <end position="60"/>
    </location>
</feature>
<dbReference type="InterPro" id="IPR006104">
    <property type="entry name" value="Glyco_hydro_2_N"/>
</dbReference>
<keyword evidence="3" id="KW-0326">Glycosidase</keyword>
<dbReference type="PANTHER" id="PTHR42732:SF2">
    <property type="entry name" value="BETA-MANNOSIDASE"/>
    <property type="match status" value="1"/>
</dbReference>
<evidence type="ECO:0000259" key="7">
    <source>
        <dbReference type="Pfam" id="PF02837"/>
    </source>
</evidence>
<sequence>MRKVPGRRLATAWPRAAATRSPLPEYPRPHLVRSSWLSLNGRWEFQGGRGPAAPATAPGHSGPGDHDTLSDHATSDDRGGLGDHGDPPVGQRLPGRVLVPFPVESTLSGIGTTHERMWYRRTFRVPPDWAVGRVHLHFGAVDWACRVWVNGVAVGAHLGGYDAFSFDITLCLNWREEEVLVHVFDPTDGGGQPVGKQRRHPGGIFYTSASGIWQTVWLEPTPACHVSRLTLTPDLAAGAVHVVVNAVAAEDAPPAPDASIDHAAAAAPDAAVPVRVEVRAGMAAGAATVAAGTGISGQPFTVEIPDVRVWSPEDPFLYGVTVTLADGPSDRPGAHDRVDSYVGMRSVEVVEVSGEPRPLLNGRFVFHLGLLDQGYWPDGVYTAPTDDELRRDIEMAKELGFTCIRKHAKVEPARWYHWADRLGMLVWQDMPSMPHDRNPDEAARERFEAELRALVEQCRAFPSVIGWVPFNEGWGQYDVQRITETVRALDPTRLISENSGSADPGNHWIDAGAGDVADLHAYPGPAAVPASAGRCRALGEFGGIGLPAAGHTWHSAGGFSYEWAASPGALTDRYLGMIDELRALFRERGLSIAIYTQATDVEGEYNGLVTYDRAFLKVDPNRVRAAHRQLYDDAARTISPVTGSDSE</sequence>
<dbReference type="InterPro" id="IPR017853">
    <property type="entry name" value="GH"/>
</dbReference>
<dbReference type="InterPro" id="IPR036156">
    <property type="entry name" value="Beta-gal/glucu_dom_sf"/>
</dbReference>
<dbReference type="GO" id="GO:0004553">
    <property type="term" value="F:hydrolase activity, hydrolyzing O-glycosyl compounds"/>
    <property type="evidence" value="ECO:0007669"/>
    <property type="project" value="InterPro"/>
</dbReference>
<evidence type="ECO:0000313" key="9">
    <source>
        <dbReference type="Proteomes" id="UP000188929"/>
    </source>
</evidence>
<comment type="similarity">
    <text evidence="1">Belongs to the glycosyl hydrolase 2 family.</text>
</comment>
<dbReference type="Proteomes" id="UP000188929">
    <property type="component" value="Unassembled WGS sequence"/>
</dbReference>
<dbReference type="InterPro" id="IPR051913">
    <property type="entry name" value="GH2_Domain-Containing"/>
</dbReference>
<dbReference type="EMBL" id="MOMC01000037">
    <property type="protein sequence ID" value="ONH28773.1"/>
    <property type="molecule type" value="Genomic_DNA"/>
</dbReference>
<feature type="domain" description="Glycoside hydrolase family 2 catalytic" evidence="6">
    <location>
        <begin position="386"/>
        <end position="500"/>
    </location>
</feature>
<dbReference type="Pfam" id="PF02837">
    <property type="entry name" value="Glyco_hydro_2_N"/>
    <property type="match status" value="1"/>
</dbReference>
<dbReference type="Gene3D" id="2.60.40.10">
    <property type="entry name" value="Immunoglobulins"/>
    <property type="match status" value="1"/>
</dbReference>
<evidence type="ECO:0000256" key="1">
    <source>
        <dbReference type="ARBA" id="ARBA00007401"/>
    </source>
</evidence>
<dbReference type="AlphaFoldDB" id="A0A1V2I8N1"/>
<dbReference type="SUPFAM" id="SSF51445">
    <property type="entry name" value="(Trans)glycosidases"/>
    <property type="match status" value="1"/>
</dbReference>
<dbReference type="SUPFAM" id="SSF49303">
    <property type="entry name" value="beta-Galactosidase/glucuronidase domain"/>
    <property type="match status" value="1"/>
</dbReference>
<dbReference type="Gene3D" id="2.60.120.260">
    <property type="entry name" value="Galactose-binding domain-like"/>
    <property type="match status" value="1"/>
</dbReference>
<dbReference type="InterPro" id="IPR008979">
    <property type="entry name" value="Galactose-bd-like_sf"/>
</dbReference>
<evidence type="ECO:0000256" key="3">
    <source>
        <dbReference type="ARBA" id="ARBA00023295"/>
    </source>
</evidence>
<dbReference type="STRING" id="1834516.BL253_18160"/>
<dbReference type="Gene3D" id="3.20.20.80">
    <property type="entry name" value="Glycosidases"/>
    <property type="match status" value="1"/>
</dbReference>